<feature type="domain" description="M23ase beta-sheet core" evidence="1">
    <location>
        <begin position="144"/>
        <end position="240"/>
    </location>
</feature>
<organism evidence="2 3">
    <name type="scientific">Hanstruepera neustonica</name>
    <dbReference type="NCBI Taxonomy" id="1445657"/>
    <lineage>
        <taxon>Bacteria</taxon>
        <taxon>Pseudomonadati</taxon>
        <taxon>Bacteroidota</taxon>
        <taxon>Flavobacteriia</taxon>
        <taxon>Flavobacteriales</taxon>
        <taxon>Flavobacteriaceae</taxon>
        <taxon>Hanstruepera</taxon>
    </lineage>
</organism>
<dbReference type="PANTHER" id="PTHR21666:SF270">
    <property type="entry name" value="MUREIN HYDROLASE ACTIVATOR ENVC"/>
    <property type="match status" value="1"/>
</dbReference>
<protein>
    <recommendedName>
        <fullName evidence="1">M23ase beta-sheet core domain-containing protein</fullName>
    </recommendedName>
</protein>
<evidence type="ECO:0000259" key="1">
    <source>
        <dbReference type="Pfam" id="PF01551"/>
    </source>
</evidence>
<reference evidence="2 3" key="1">
    <citation type="submission" date="2018-01" db="EMBL/GenBank/DDBJ databases">
        <title>The draft genome of Hanstruepera neustonica JCM19743.</title>
        <authorList>
            <person name="He R.-H."/>
            <person name="Du Z.-J."/>
        </authorList>
    </citation>
    <scope>NUCLEOTIDE SEQUENCE [LARGE SCALE GENOMIC DNA]</scope>
    <source>
        <strain evidence="2 3">JCM19743</strain>
    </source>
</reference>
<name>A0A2K1DX87_9FLAO</name>
<dbReference type="CDD" id="cd12797">
    <property type="entry name" value="M23_peptidase"/>
    <property type="match status" value="1"/>
</dbReference>
<dbReference type="Pfam" id="PF01551">
    <property type="entry name" value="Peptidase_M23"/>
    <property type="match status" value="1"/>
</dbReference>
<dbReference type="AlphaFoldDB" id="A0A2K1DX87"/>
<dbReference type="SUPFAM" id="SSF51261">
    <property type="entry name" value="Duplicated hybrid motif"/>
    <property type="match status" value="1"/>
</dbReference>
<dbReference type="RefSeq" id="WP_103052522.1">
    <property type="nucleotide sequence ID" value="NZ_POWF01000007.1"/>
</dbReference>
<dbReference type="PROSITE" id="PS51257">
    <property type="entry name" value="PROKAR_LIPOPROTEIN"/>
    <property type="match status" value="1"/>
</dbReference>
<gene>
    <name evidence="2" type="ORF">C1T31_10870</name>
</gene>
<dbReference type="InterPro" id="IPR016047">
    <property type="entry name" value="M23ase_b-sheet_dom"/>
</dbReference>
<dbReference type="InterPro" id="IPR050570">
    <property type="entry name" value="Cell_wall_metabolism_enzyme"/>
</dbReference>
<sequence length="273" mass="31315">MKYWTIFIMIFLLGCNFRNIPKEKIFQYELNNSYKFNGDELKIELGNTLRCPMRIWVQSNDKEINEYFNKINPVILGPLKDTIIKMDIKKIEVKEVHFASRFGDINKIVNDKKVNLPFKKNKRYSLIQGNNSSPTHNTDWSRYAFDFGLEIGDTICAATPGFVVGVVEDYKFGGSQQEWRDFANLITIYNPNTGLFTQYVHLDYKGSLVKVGDSIVIGQNIGIAGITGFTNIEHLHFNCLKPIHSQDGLISIPIDSIGNYKVSELKRNQMVKN</sequence>
<proteinExistence type="predicted"/>
<accession>A0A2K1DX87</accession>
<comment type="caution">
    <text evidence="2">The sequence shown here is derived from an EMBL/GenBank/DDBJ whole genome shotgun (WGS) entry which is preliminary data.</text>
</comment>
<dbReference type="GO" id="GO:0004222">
    <property type="term" value="F:metalloendopeptidase activity"/>
    <property type="evidence" value="ECO:0007669"/>
    <property type="project" value="TreeGrafter"/>
</dbReference>
<dbReference type="Proteomes" id="UP000236641">
    <property type="component" value="Unassembled WGS sequence"/>
</dbReference>
<dbReference type="EMBL" id="POWF01000007">
    <property type="protein sequence ID" value="PNQ72642.1"/>
    <property type="molecule type" value="Genomic_DNA"/>
</dbReference>
<evidence type="ECO:0000313" key="3">
    <source>
        <dbReference type="Proteomes" id="UP000236641"/>
    </source>
</evidence>
<dbReference type="OrthoDB" id="9809488at2"/>
<evidence type="ECO:0000313" key="2">
    <source>
        <dbReference type="EMBL" id="PNQ72642.1"/>
    </source>
</evidence>
<dbReference type="Gene3D" id="2.70.70.10">
    <property type="entry name" value="Glucose Permease (Domain IIA)"/>
    <property type="match status" value="1"/>
</dbReference>
<keyword evidence="3" id="KW-1185">Reference proteome</keyword>
<dbReference type="InterPro" id="IPR011055">
    <property type="entry name" value="Dup_hybrid_motif"/>
</dbReference>
<dbReference type="PANTHER" id="PTHR21666">
    <property type="entry name" value="PEPTIDASE-RELATED"/>
    <property type="match status" value="1"/>
</dbReference>